<dbReference type="InterPro" id="IPR036271">
    <property type="entry name" value="Tet_transcr_reg_TetR-rel_C_sf"/>
</dbReference>
<dbReference type="Pfam" id="PF08359">
    <property type="entry name" value="TetR_C_4"/>
    <property type="match status" value="1"/>
</dbReference>
<dbReference type="Gene3D" id="1.10.10.60">
    <property type="entry name" value="Homeodomain-like"/>
    <property type="match status" value="1"/>
</dbReference>
<dbReference type="EMBL" id="JBHTIK010000015">
    <property type="protein sequence ID" value="MFD0850260.1"/>
    <property type="molecule type" value="Genomic_DNA"/>
</dbReference>
<organism evidence="6 7">
    <name type="scientific">Sphingosinicella xenopeptidilytica</name>
    <dbReference type="NCBI Taxonomy" id="364098"/>
    <lineage>
        <taxon>Bacteria</taxon>
        <taxon>Pseudomonadati</taxon>
        <taxon>Pseudomonadota</taxon>
        <taxon>Alphaproteobacteria</taxon>
        <taxon>Sphingomonadales</taxon>
        <taxon>Sphingosinicellaceae</taxon>
        <taxon>Sphingosinicella</taxon>
    </lineage>
</organism>
<feature type="domain" description="HTH tetR-type" evidence="5">
    <location>
        <begin position="19"/>
        <end position="79"/>
    </location>
</feature>
<evidence type="ECO:0000256" key="2">
    <source>
        <dbReference type="ARBA" id="ARBA00023125"/>
    </source>
</evidence>
<keyword evidence="7" id="KW-1185">Reference proteome</keyword>
<dbReference type="PRINTS" id="PR00455">
    <property type="entry name" value="HTHTETR"/>
</dbReference>
<protein>
    <submittedName>
        <fullName evidence="6">TetR/AcrR family transcriptional regulator</fullName>
    </submittedName>
</protein>
<dbReference type="PANTHER" id="PTHR30055:SF234">
    <property type="entry name" value="HTH-TYPE TRANSCRIPTIONAL REGULATOR BETI"/>
    <property type="match status" value="1"/>
</dbReference>
<reference evidence="7" key="1">
    <citation type="journal article" date="2019" name="Int. J. Syst. Evol. Microbiol.">
        <title>The Global Catalogue of Microorganisms (GCM) 10K type strain sequencing project: providing services to taxonomists for standard genome sequencing and annotation.</title>
        <authorList>
            <consortium name="The Broad Institute Genomics Platform"/>
            <consortium name="The Broad Institute Genome Sequencing Center for Infectious Disease"/>
            <person name="Wu L."/>
            <person name="Ma J."/>
        </authorList>
    </citation>
    <scope>NUCLEOTIDE SEQUENCE [LARGE SCALE GENOMIC DNA]</scope>
    <source>
        <strain evidence="7">CCUG 52537</strain>
    </source>
</reference>
<dbReference type="InterPro" id="IPR001647">
    <property type="entry name" value="HTH_TetR"/>
</dbReference>
<dbReference type="PANTHER" id="PTHR30055">
    <property type="entry name" value="HTH-TYPE TRANSCRIPTIONAL REGULATOR RUTR"/>
    <property type="match status" value="1"/>
</dbReference>
<dbReference type="InterPro" id="IPR050109">
    <property type="entry name" value="HTH-type_TetR-like_transc_reg"/>
</dbReference>
<evidence type="ECO:0000256" key="1">
    <source>
        <dbReference type="ARBA" id="ARBA00023015"/>
    </source>
</evidence>
<keyword evidence="2 4" id="KW-0238">DNA-binding</keyword>
<proteinExistence type="predicted"/>
<accession>A0ABW3C8Q2</accession>
<name>A0ABW3C8Q2_SPHXN</name>
<feature type="DNA-binding region" description="H-T-H motif" evidence="4">
    <location>
        <begin position="42"/>
        <end position="61"/>
    </location>
</feature>
<dbReference type="Proteomes" id="UP001597124">
    <property type="component" value="Unassembled WGS sequence"/>
</dbReference>
<evidence type="ECO:0000256" key="3">
    <source>
        <dbReference type="ARBA" id="ARBA00023163"/>
    </source>
</evidence>
<keyword evidence="1" id="KW-0805">Transcription regulation</keyword>
<dbReference type="Pfam" id="PF00440">
    <property type="entry name" value="TetR_N"/>
    <property type="match status" value="1"/>
</dbReference>
<dbReference type="InterPro" id="IPR009057">
    <property type="entry name" value="Homeodomain-like_sf"/>
</dbReference>
<dbReference type="SUPFAM" id="SSF48498">
    <property type="entry name" value="Tetracyclin repressor-like, C-terminal domain"/>
    <property type="match status" value="1"/>
</dbReference>
<evidence type="ECO:0000313" key="7">
    <source>
        <dbReference type="Proteomes" id="UP001597124"/>
    </source>
</evidence>
<evidence type="ECO:0000256" key="4">
    <source>
        <dbReference type="PROSITE-ProRule" id="PRU00335"/>
    </source>
</evidence>
<evidence type="ECO:0000259" key="5">
    <source>
        <dbReference type="PROSITE" id="PS50977"/>
    </source>
</evidence>
<evidence type="ECO:0000313" key="6">
    <source>
        <dbReference type="EMBL" id="MFD0850260.1"/>
    </source>
</evidence>
<gene>
    <name evidence="6" type="ORF">ACFQ00_18135</name>
</gene>
<comment type="caution">
    <text evidence="6">The sequence shown here is derived from an EMBL/GenBank/DDBJ whole genome shotgun (WGS) entry which is preliminary data.</text>
</comment>
<dbReference type="Gene3D" id="1.10.357.10">
    <property type="entry name" value="Tetracycline Repressor, domain 2"/>
    <property type="match status" value="1"/>
</dbReference>
<dbReference type="SUPFAM" id="SSF46689">
    <property type="entry name" value="Homeodomain-like"/>
    <property type="match status" value="1"/>
</dbReference>
<dbReference type="InterPro" id="IPR013570">
    <property type="entry name" value="Tscrpt_reg_YsiA_C"/>
</dbReference>
<dbReference type="RefSeq" id="WP_381494246.1">
    <property type="nucleotide sequence ID" value="NZ_JBHTIK010000015.1"/>
</dbReference>
<keyword evidence="3" id="KW-0804">Transcription</keyword>
<dbReference type="PROSITE" id="PS50977">
    <property type="entry name" value="HTH_TETR_2"/>
    <property type="match status" value="1"/>
</dbReference>
<sequence length="236" mass="26440">MAKAAQEKTGGPAWRRRKAFREPEILEAARALVEERGLRGTSMADIAEKAGISEATVYKYFPNRRDLMARVVSDWMTPNLKRMARDTARIEGTAERIKLLILINFRDMAENPGMHELIYRELHWEDYYGSAVHSLNQRYARLVDSILTDGQRIGDVRPDAVIEYVRDMFFGAIQHVGERTLLNKRPLNIEAAVEAIARQLFAGIGIGGASSAGALSEVTRRLENVAATLASVAEKR</sequence>